<dbReference type="Proteomes" id="UP000198604">
    <property type="component" value="Unassembled WGS sequence"/>
</dbReference>
<proteinExistence type="predicted"/>
<accession>A0A0E4CTL3</accession>
<dbReference type="EMBL" id="CTEN01000004">
    <property type="protein sequence ID" value="CQR25882.1"/>
    <property type="molecule type" value="Genomic_DNA"/>
</dbReference>
<gene>
    <name evidence="1" type="ORF">BN1356_02229</name>
</gene>
<dbReference type="STRING" id="1608583.BN1356_02229"/>
<evidence type="ECO:0000313" key="1">
    <source>
        <dbReference type="EMBL" id="CQR25882.1"/>
    </source>
</evidence>
<protein>
    <submittedName>
        <fullName evidence="1">Uncharacterized protein</fullName>
    </submittedName>
</protein>
<organism evidence="1 2">
    <name type="scientific">Streptococcus varani</name>
    <dbReference type="NCBI Taxonomy" id="1608583"/>
    <lineage>
        <taxon>Bacteria</taxon>
        <taxon>Bacillati</taxon>
        <taxon>Bacillota</taxon>
        <taxon>Bacilli</taxon>
        <taxon>Lactobacillales</taxon>
        <taxon>Streptococcaceae</taxon>
        <taxon>Streptococcus</taxon>
    </lineage>
</organism>
<evidence type="ECO:0000313" key="2">
    <source>
        <dbReference type="Proteomes" id="UP000198604"/>
    </source>
</evidence>
<keyword evidence="2" id="KW-1185">Reference proteome</keyword>
<name>A0A0E4CTL3_9STRE</name>
<dbReference type="OrthoDB" id="2231095at2"/>
<dbReference type="AlphaFoldDB" id="A0A0E4CTL3"/>
<dbReference type="RefSeq" id="WP_093651386.1">
    <property type="nucleotide sequence ID" value="NZ_CTEN01000004.1"/>
</dbReference>
<reference evidence="2" key="1">
    <citation type="submission" date="2015-03" db="EMBL/GenBank/DDBJ databases">
        <authorList>
            <person name="Urmite Genomes"/>
        </authorList>
    </citation>
    <scope>NUCLEOTIDE SEQUENCE [LARGE SCALE GENOMIC DNA]</scope>
    <source>
        <strain evidence="2">FF10</strain>
    </source>
</reference>
<sequence length="62" mass="7240">MELKKYHMEDVALVDVDNDTFVGTAYFCDKDDYETEEDSLEMFIDGEITVFYQSEIQSIEAI</sequence>